<proteinExistence type="predicted"/>
<name>A0A2A6CJZ3_PRIPA</name>
<evidence type="ECO:0000313" key="1">
    <source>
        <dbReference type="EnsemblMetazoa" id="PPA41348.1"/>
    </source>
</evidence>
<organism evidence="1 2">
    <name type="scientific">Pristionchus pacificus</name>
    <name type="common">Parasitic nematode worm</name>
    <dbReference type="NCBI Taxonomy" id="54126"/>
    <lineage>
        <taxon>Eukaryota</taxon>
        <taxon>Metazoa</taxon>
        <taxon>Ecdysozoa</taxon>
        <taxon>Nematoda</taxon>
        <taxon>Chromadorea</taxon>
        <taxon>Rhabditida</taxon>
        <taxon>Rhabditina</taxon>
        <taxon>Diplogasteromorpha</taxon>
        <taxon>Diplogasteroidea</taxon>
        <taxon>Neodiplogasteridae</taxon>
        <taxon>Pristionchus</taxon>
    </lineage>
</organism>
<gene>
    <name evidence="1" type="primary">WBGene00279717</name>
</gene>
<accession>A0A8R1UXM5</accession>
<dbReference type="Proteomes" id="UP000005239">
    <property type="component" value="Unassembled WGS sequence"/>
</dbReference>
<evidence type="ECO:0000313" key="2">
    <source>
        <dbReference type="Proteomes" id="UP000005239"/>
    </source>
</evidence>
<dbReference type="EnsemblMetazoa" id="PPA41348.1">
    <property type="protein sequence ID" value="PPA41348.1"/>
    <property type="gene ID" value="WBGene00279717"/>
</dbReference>
<accession>A0A2A6CJZ3</accession>
<sequence>MCQCLALVTETINTTMVVGVNVQMSMIFTAGKLNPVFLLDGVAVGGSLGGVDQFVGQALSNRLDIFSIKDFKFTYLVEGGTPTDGTGAFNTGGVFTGARMDDLEGVLDDADSHELLSVVASAHHQRASKMLDLCPTKWVLGVLLLDSYVVDKRDVPLSEELDLGKIALELKGVSNVHGLVNSINCPFVGLQKKRTVVGGALVRDMRNREND</sequence>
<dbReference type="AlphaFoldDB" id="A0A2A6CJZ3"/>
<dbReference type="OrthoDB" id="10171577at2759"/>
<protein>
    <submittedName>
        <fullName evidence="1">Uncharacterized protein</fullName>
    </submittedName>
</protein>
<reference evidence="2" key="1">
    <citation type="journal article" date="2008" name="Nat. Genet.">
        <title>The Pristionchus pacificus genome provides a unique perspective on nematode lifestyle and parasitism.</title>
        <authorList>
            <person name="Dieterich C."/>
            <person name="Clifton S.W."/>
            <person name="Schuster L.N."/>
            <person name="Chinwalla A."/>
            <person name="Delehaunty K."/>
            <person name="Dinkelacker I."/>
            <person name="Fulton L."/>
            <person name="Fulton R."/>
            <person name="Godfrey J."/>
            <person name="Minx P."/>
            <person name="Mitreva M."/>
            <person name="Roeseler W."/>
            <person name="Tian H."/>
            <person name="Witte H."/>
            <person name="Yang S.P."/>
            <person name="Wilson R.K."/>
            <person name="Sommer R.J."/>
        </authorList>
    </citation>
    <scope>NUCLEOTIDE SEQUENCE [LARGE SCALE GENOMIC DNA]</scope>
    <source>
        <strain evidence="2">PS312</strain>
    </source>
</reference>
<keyword evidence="2" id="KW-1185">Reference proteome</keyword>
<reference evidence="1" key="2">
    <citation type="submission" date="2022-06" db="UniProtKB">
        <authorList>
            <consortium name="EnsemblMetazoa"/>
        </authorList>
    </citation>
    <scope>IDENTIFICATION</scope>
    <source>
        <strain evidence="1">PS312</strain>
    </source>
</reference>